<evidence type="ECO:0000313" key="2">
    <source>
        <dbReference type="EMBL" id="MBW83738.1"/>
    </source>
</evidence>
<dbReference type="AlphaFoldDB" id="A0A2P2IRA0"/>
<accession>A0A2P2IRA0</accession>
<proteinExistence type="predicted"/>
<keyword evidence="1" id="KW-0812">Transmembrane</keyword>
<keyword evidence="1" id="KW-1133">Transmembrane helix</keyword>
<evidence type="ECO:0000256" key="1">
    <source>
        <dbReference type="SAM" id="Phobius"/>
    </source>
</evidence>
<organism evidence="2">
    <name type="scientific">Rhizophora mucronata</name>
    <name type="common">Asiatic mangrove</name>
    <dbReference type="NCBI Taxonomy" id="61149"/>
    <lineage>
        <taxon>Eukaryota</taxon>
        <taxon>Viridiplantae</taxon>
        <taxon>Streptophyta</taxon>
        <taxon>Embryophyta</taxon>
        <taxon>Tracheophyta</taxon>
        <taxon>Spermatophyta</taxon>
        <taxon>Magnoliopsida</taxon>
        <taxon>eudicotyledons</taxon>
        <taxon>Gunneridae</taxon>
        <taxon>Pentapetalae</taxon>
        <taxon>rosids</taxon>
        <taxon>fabids</taxon>
        <taxon>Malpighiales</taxon>
        <taxon>Rhizophoraceae</taxon>
        <taxon>Rhizophora</taxon>
    </lineage>
</organism>
<name>A0A2P2IRA0_RHIMU</name>
<reference evidence="2" key="1">
    <citation type="submission" date="2018-02" db="EMBL/GenBank/DDBJ databases">
        <title>Rhizophora mucronata_Transcriptome.</title>
        <authorList>
            <person name="Meera S.P."/>
            <person name="Sreeshan A."/>
            <person name="Augustine A."/>
        </authorList>
    </citation>
    <scope>NUCLEOTIDE SEQUENCE</scope>
    <source>
        <tissue evidence="2">Leaf</tissue>
    </source>
</reference>
<feature type="transmembrane region" description="Helical" evidence="1">
    <location>
        <begin position="12"/>
        <end position="32"/>
    </location>
</feature>
<dbReference type="EMBL" id="GGEC01003255">
    <property type="protein sequence ID" value="MBW83738.1"/>
    <property type="molecule type" value="Transcribed_RNA"/>
</dbReference>
<sequence>MHELCFSHQSSYKQLFSSALYLLLFFLVLQLFPTSQIEHRCSIRSHNCRHPQVQAQSASPMLVLPIPYSCGFYMKSGKHPIRRNLALLSSAL</sequence>
<protein>
    <submittedName>
        <fullName evidence="2">Uncharacterized protein</fullName>
    </submittedName>
</protein>
<keyword evidence="1" id="KW-0472">Membrane</keyword>